<name>A0A5J9T530_9POAL</name>
<feature type="non-terminal residue" evidence="2">
    <location>
        <position position="65"/>
    </location>
</feature>
<comment type="caution">
    <text evidence="2">The sequence shown here is derived from an EMBL/GenBank/DDBJ whole genome shotgun (WGS) entry which is preliminary data.</text>
</comment>
<gene>
    <name evidence="2" type="ORF">EJB05_49692</name>
</gene>
<dbReference type="AlphaFoldDB" id="A0A5J9T530"/>
<accession>A0A5J9T530</accession>
<evidence type="ECO:0000313" key="2">
    <source>
        <dbReference type="EMBL" id="TVU06475.1"/>
    </source>
</evidence>
<evidence type="ECO:0000256" key="1">
    <source>
        <dbReference type="SAM" id="MobiDB-lite"/>
    </source>
</evidence>
<keyword evidence="3" id="KW-1185">Reference proteome</keyword>
<protein>
    <submittedName>
        <fullName evidence="2">Uncharacterized protein</fullName>
    </submittedName>
</protein>
<feature type="region of interest" description="Disordered" evidence="1">
    <location>
        <begin position="18"/>
        <end position="65"/>
    </location>
</feature>
<organism evidence="2 3">
    <name type="scientific">Eragrostis curvula</name>
    <name type="common">weeping love grass</name>
    <dbReference type="NCBI Taxonomy" id="38414"/>
    <lineage>
        <taxon>Eukaryota</taxon>
        <taxon>Viridiplantae</taxon>
        <taxon>Streptophyta</taxon>
        <taxon>Embryophyta</taxon>
        <taxon>Tracheophyta</taxon>
        <taxon>Spermatophyta</taxon>
        <taxon>Magnoliopsida</taxon>
        <taxon>Liliopsida</taxon>
        <taxon>Poales</taxon>
        <taxon>Poaceae</taxon>
        <taxon>PACMAD clade</taxon>
        <taxon>Chloridoideae</taxon>
        <taxon>Eragrostideae</taxon>
        <taxon>Eragrostidinae</taxon>
        <taxon>Eragrostis</taxon>
    </lineage>
</organism>
<proteinExistence type="predicted"/>
<dbReference type="Proteomes" id="UP000324897">
    <property type="component" value="Unassembled WGS sequence"/>
</dbReference>
<dbReference type="Gramene" id="TVU06475">
    <property type="protein sequence ID" value="TVU06475"/>
    <property type="gene ID" value="EJB05_49692"/>
</dbReference>
<feature type="compositionally biased region" description="Polar residues" evidence="1">
    <location>
        <begin position="21"/>
        <end position="38"/>
    </location>
</feature>
<dbReference type="EMBL" id="RWGY01000051">
    <property type="protein sequence ID" value="TVU06475.1"/>
    <property type="molecule type" value="Genomic_DNA"/>
</dbReference>
<sequence length="65" mass="7383">MQPLNDITNIITDAIFGEGNHGTSTPWQMSILSDSQDNSTRRPLRDITNITRSNDRYVMSRTSEL</sequence>
<reference evidence="2 3" key="1">
    <citation type="journal article" date="2019" name="Sci. Rep.">
        <title>A high-quality genome of Eragrostis curvula grass provides insights into Poaceae evolution and supports new strategies to enhance forage quality.</title>
        <authorList>
            <person name="Carballo J."/>
            <person name="Santos B.A.C.M."/>
            <person name="Zappacosta D."/>
            <person name="Garbus I."/>
            <person name="Selva J.P."/>
            <person name="Gallo C.A."/>
            <person name="Diaz A."/>
            <person name="Albertini E."/>
            <person name="Caccamo M."/>
            <person name="Echenique V."/>
        </authorList>
    </citation>
    <scope>NUCLEOTIDE SEQUENCE [LARGE SCALE GENOMIC DNA]</scope>
    <source>
        <strain evidence="3">cv. Victoria</strain>
        <tissue evidence="2">Leaf</tissue>
    </source>
</reference>
<evidence type="ECO:0000313" key="3">
    <source>
        <dbReference type="Proteomes" id="UP000324897"/>
    </source>
</evidence>